<dbReference type="Pfam" id="PF14339">
    <property type="entry name" value="DUF4394"/>
    <property type="match status" value="1"/>
</dbReference>
<feature type="domain" description="Autotransporter" evidence="2">
    <location>
        <begin position="375"/>
        <end position="654"/>
    </location>
</feature>
<evidence type="ECO:0000313" key="3">
    <source>
        <dbReference type="EMBL" id="WCT74452.1"/>
    </source>
</evidence>
<dbReference type="Proteomes" id="UP001220395">
    <property type="component" value="Chromosome"/>
</dbReference>
<dbReference type="InterPro" id="IPR005546">
    <property type="entry name" value="Autotransporte_beta"/>
</dbReference>
<dbReference type="SUPFAM" id="SSF103515">
    <property type="entry name" value="Autotransporter"/>
    <property type="match status" value="1"/>
</dbReference>
<dbReference type="InterPro" id="IPR036709">
    <property type="entry name" value="Autotransporte_beta_dom_sf"/>
</dbReference>
<protein>
    <submittedName>
        <fullName evidence="3">DUF4394 domain-containing protein</fullName>
    </submittedName>
</protein>
<evidence type="ECO:0000256" key="1">
    <source>
        <dbReference type="SAM" id="SignalP"/>
    </source>
</evidence>
<gene>
    <name evidence="3" type="ORF">PQ455_04260</name>
</gene>
<evidence type="ECO:0000313" key="4">
    <source>
        <dbReference type="Proteomes" id="UP001220395"/>
    </source>
</evidence>
<dbReference type="PROSITE" id="PS51208">
    <property type="entry name" value="AUTOTRANSPORTER"/>
    <property type="match status" value="1"/>
</dbReference>
<feature type="chain" id="PRO_5046289974" evidence="1">
    <location>
        <begin position="28"/>
        <end position="654"/>
    </location>
</feature>
<dbReference type="InterPro" id="IPR025507">
    <property type="entry name" value="DUF4394"/>
</dbReference>
<reference evidence="3 4" key="1">
    <citation type="submission" date="2023-02" db="EMBL/GenBank/DDBJ databases">
        <title>Genome sequence of Sphingomonas naphthae.</title>
        <authorList>
            <person name="Kim S."/>
            <person name="Heo J."/>
            <person name="Kwon S.-W."/>
        </authorList>
    </citation>
    <scope>NUCLEOTIDE SEQUENCE [LARGE SCALE GENOMIC DNA]</scope>
    <source>
        <strain evidence="3 4">KACC 18716</strain>
    </source>
</reference>
<organism evidence="3 4">
    <name type="scientific">Sphingomonas naphthae</name>
    <dbReference type="NCBI Taxonomy" id="1813468"/>
    <lineage>
        <taxon>Bacteria</taxon>
        <taxon>Pseudomonadati</taxon>
        <taxon>Pseudomonadota</taxon>
        <taxon>Alphaproteobacteria</taxon>
        <taxon>Sphingomonadales</taxon>
        <taxon>Sphingomonadaceae</taxon>
        <taxon>Sphingomonas</taxon>
    </lineage>
</organism>
<dbReference type="SMART" id="SM00869">
    <property type="entry name" value="Autotransporter"/>
    <property type="match status" value="1"/>
</dbReference>
<dbReference type="EMBL" id="CP117411">
    <property type="protein sequence ID" value="WCT74452.1"/>
    <property type="molecule type" value="Genomic_DNA"/>
</dbReference>
<dbReference type="Pfam" id="PF03797">
    <property type="entry name" value="Autotransporter"/>
    <property type="match status" value="1"/>
</dbReference>
<keyword evidence="1" id="KW-0732">Signal</keyword>
<evidence type="ECO:0000259" key="2">
    <source>
        <dbReference type="PROSITE" id="PS51208"/>
    </source>
</evidence>
<proteinExistence type="predicted"/>
<keyword evidence="4" id="KW-1185">Reference proteome</keyword>
<dbReference type="RefSeq" id="WP_273689486.1">
    <property type="nucleotide sequence ID" value="NZ_CP117411.1"/>
</dbReference>
<name>A0ABY7TMK8_9SPHN</name>
<accession>A0ABY7TMK8</accession>
<feature type="signal peptide" evidence="1">
    <location>
        <begin position="1"/>
        <end position="27"/>
    </location>
</feature>
<dbReference type="Gene3D" id="2.40.128.130">
    <property type="entry name" value="Autotransporter beta-domain"/>
    <property type="match status" value="1"/>
</dbReference>
<sequence>MRVTYFRPLVLASTTALALGMAGGASAQTLQTVGAGNTLVSIGATAPGTVTRSVAITGVAAGTTIGGIDYRPASPRVLYGVSNVGQLYAINSRTGAATAVGTPAIPTISSIALDFNPTVDRIRLITQVGQDVRINPDNGALAAIDGPIAYATTDASAGQIATVAGAAYTNSVAGATTTTLYVIDNRGGLAPARLATQGNATVSPNNGTLFTVGSTGVASTGSVGFDISREGAAYATLTNPTTGVTSLYSINLTTGAATLIGALSGNTTYNGLAVQLASFASMGTTPNQAAVGGVLDGFVGLPSGNTLALFNAIDGTFATPGAQSAALLALSPAAYSNLPDISLNAVESQETTIGRVTRAGRTGAAMGDGSRAALDADGKANLWISGGSRYGRYKAAIDRYGADTDEYHFIGGADYQIMPTVAVGAFGGYSSTNAHLGPNASRGRLENGFGGLYATASVGPAYVTGWGSYNDLTWAVTRNVAIGAFRDSNSARTKGTVYAGGGTLGLAYDFGGFELEPTASVRYAYTKIDGFIELGGVSALTISRARDESLRSNLALRAAKSFEIMGATVKPSVHGGWYHEFQNRQHLISASFLNTATPTPFTFTTTALRRNYYNAGGSLDIGGGGPISFFAGYDVQFDKDREFYNMTLGMKLAL</sequence>